<comment type="caution">
    <text evidence="2">The sequence shown here is derived from an EMBL/GenBank/DDBJ whole genome shotgun (WGS) entry which is preliminary data.</text>
</comment>
<dbReference type="AlphaFoldDB" id="A0A4R0G3S1"/>
<dbReference type="Proteomes" id="UP000292274">
    <property type="component" value="Unassembled WGS sequence"/>
</dbReference>
<accession>A0A4R0G3S1</accession>
<dbReference type="OrthoDB" id="3375356at2"/>
<name>A0A4R0G3S1_9ACTN</name>
<keyword evidence="1" id="KW-1133">Transmembrane helix</keyword>
<reference evidence="2 3" key="1">
    <citation type="submission" date="2019-02" db="EMBL/GenBank/DDBJ databases">
        <title>Jishengella sp. nov., isolated from a root of Zingiber montanum.</title>
        <authorList>
            <person name="Kuncharoen N."/>
            <person name="Kudo T."/>
            <person name="Masahiro Y."/>
            <person name="Ohkuma M."/>
            <person name="Tanasupawat S."/>
        </authorList>
    </citation>
    <scope>NUCLEOTIDE SEQUENCE [LARGE SCALE GENOMIC DNA]</scope>
    <source>
        <strain evidence="2 3">PLAI 1-1</strain>
    </source>
</reference>
<protein>
    <submittedName>
        <fullName evidence="2">Uncharacterized protein</fullName>
    </submittedName>
</protein>
<evidence type="ECO:0000313" key="2">
    <source>
        <dbReference type="EMBL" id="TCB91300.1"/>
    </source>
</evidence>
<keyword evidence="3" id="KW-1185">Reference proteome</keyword>
<dbReference type="RefSeq" id="WP_131308241.1">
    <property type="nucleotide sequence ID" value="NZ_SJJR01000025.1"/>
</dbReference>
<gene>
    <name evidence="2" type="ORF">E0H26_26005</name>
</gene>
<feature type="transmembrane region" description="Helical" evidence="1">
    <location>
        <begin position="53"/>
        <end position="73"/>
    </location>
</feature>
<evidence type="ECO:0000256" key="1">
    <source>
        <dbReference type="SAM" id="Phobius"/>
    </source>
</evidence>
<sequence>MRWRSDETEKLVSAARPASRVRLTATEPGEAMLARILDLPREPQRRRRNRKTLAVAGAVVAGVVLAGGATAAIGRYDAPTAPPEALPTNGDAFVCATEGLRRMGDTRALEGETPVAACRRSWKSIFDRQAPAHLYPCVQRVGATAADAPGAPTEPVRWGRLVYVVDGDQLQDHAGTCGSVGMLVAPAGD</sequence>
<evidence type="ECO:0000313" key="3">
    <source>
        <dbReference type="Proteomes" id="UP000292274"/>
    </source>
</evidence>
<dbReference type="EMBL" id="SJJR01000025">
    <property type="protein sequence ID" value="TCB91300.1"/>
    <property type="molecule type" value="Genomic_DNA"/>
</dbReference>
<keyword evidence="1" id="KW-0812">Transmembrane</keyword>
<proteinExistence type="predicted"/>
<keyword evidence="1" id="KW-0472">Membrane</keyword>
<organism evidence="2 3">
    <name type="scientific">Micromonospora zingiberis</name>
    <dbReference type="NCBI Taxonomy" id="2053011"/>
    <lineage>
        <taxon>Bacteria</taxon>
        <taxon>Bacillati</taxon>
        <taxon>Actinomycetota</taxon>
        <taxon>Actinomycetes</taxon>
        <taxon>Micromonosporales</taxon>
        <taxon>Micromonosporaceae</taxon>
        <taxon>Micromonospora</taxon>
    </lineage>
</organism>